<dbReference type="InterPro" id="IPR009057">
    <property type="entry name" value="Homeodomain-like_sf"/>
</dbReference>
<dbReference type="OrthoDB" id="113732at2"/>
<dbReference type="Proteomes" id="UP000616595">
    <property type="component" value="Unassembled WGS sequence"/>
</dbReference>
<name>A0A923HY79_9FIRM</name>
<evidence type="ECO:0000259" key="5">
    <source>
        <dbReference type="PROSITE" id="PS50977"/>
    </source>
</evidence>
<evidence type="ECO:0000256" key="3">
    <source>
        <dbReference type="ARBA" id="ARBA00023163"/>
    </source>
</evidence>
<evidence type="ECO:0000256" key="4">
    <source>
        <dbReference type="PROSITE-ProRule" id="PRU00335"/>
    </source>
</evidence>
<comment type="caution">
    <text evidence="6">The sequence shown here is derived from an EMBL/GenBank/DDBJ whole genome shotgun (WGS) entry which is preliminary data.</text>
</comment>
<sequence length="192" mass="21169">MEPYPNKYETRTNQKKTAIISAAKELFQKKGFANSSVKEIAAIAHVSQVSIYNYFGSKDALVIECAKSIIQDIIDKASALLATDLPYLDKLNTALSLCTADINASLTTYLTESALADKSFIKLLSDGISELLNDLYLHFIEAGKSEGYIDPALPTPLILKYISAVNTIDLPPESYHEEINALHQMFLHGILK</sequence>
<evidence type="ECO:0000256" key="1">
    <source>
        <dbReference type="ARBA" id="ARBA00023015"/>
    </source>
</evidence>
<feature type="domain" description="HTH tetR-type" evidence="5">
    <location>
        <begin position="13"/>
        <end position="73"/>
    </location>
</feature>
<dbReference type="Pfam" id="PF00440">
    <property type="entry name" value="TetR_N"/>
    <property type="match status" value="1"/>
</dbReference>
<evidence type="ECO:0000313" key="7">
    <source>
        <dbReference type="Proteomes" id="UP000616595"/>
    </source>
</evidence>
<keyword evidence="3" id="KW-0804">Transcription</keyword>
<proteinExistence type="predicted"/>
<evidence type="ECO:0000256" key="2">
    <source>
        <dbReference type="ARBA" id="ARBA00023125"/>
    </source>
</evidence>
<gene>
    <name evidence="6" type="ORF">GH810_00430</name>
</gene>
<dbReference type="PANTHER" id="PTHR43479">
    <property type="entry name" value="ACREF/ENVCD OPERON REPRESSOR-RELATED"/>
    <property type="match status" value="1"/>
</dbReference>
<reference evidence="6" key="1">
    <citation type="submission" date="2019-10" db="EMBL/GenBank/DDBJ databases">
        <authorList>
            <person name="Ross D.E."/>
            <person name="Gulliver D."/>
        </authorList>
    </citation>
    <scope>NUCLEOTIDE SEQUENCE</scope>
    <source>
        <strain evidence="6">DER-2019</strain>
    </source>
</reference>
<reference evidence="6" key="2">
    <citation type="submission" date="2020-10" db="EMBL/GenBank/DDBJ databases">
        <title>Comparative genomics of the Acetobacterium genus.</title>
        <authorList>
            <person name="Marshall C."/>
            <person name="May H."/>
            <person name="Norman S."/>
        </authorList>
    </citation>
    <scope>NUCLEOTIDE SEQUENCE</scope>
    <source>
        <strain evidence="6">DER-2019</strain>
    </source>
</reference>
<accession>A0A923HY79</accession>
<dbReference type="PRINTS" id="PR00455">
    <property type="entry name" value="HTHTETR"/>
</dbReference>
<dbReference type="GO" id="GO:0045892">
    <property type="term" value="P:negative regulation of DNA-templated transcription"/>
    <property type="evidence" value="ECO:0007669"/>
    <property type="project" value="UniProtKB-ARBA"/>
</dbReference>
<evidence type="ECO:0000313" key="6">
    <source>
        <dbReference type="EMBL" id="MBC3886783.1"/>
    </source>
</evidence>
<dbReference type="GO" id="GO:0003677">
    <property type="term" value="F:DNA binding"/>
    <property type="evidence" value="ECO:0007669"/>
    <property type="project" value="UniProtKB-UniRule"/>
</dbReference>
<dbReference type="SUPFAM" id="SSF46689">
    <property type="entry name" value="Homeodomain-like"/>
    <property type="match status" value="1"/>
</dbReference>
<dbReference type="AlphaFoldDB" id="A0A923HY79"/>
<keyword evidence="2 4" id="KW-0238">DNA-binding</keyword>
<dbReference type="Gene3D" id="1.10.357.10">
    <property type="entry name" value="Tetracycline Repressor, domain 2"/>
    <property type="match status" value="1"/>
</dbReference>
<feature type="DNA-binding region" description="H-T-H motif" evidence="4">
    <location>
        <begin position="36"/>
        <end position="55"/>
    </location>
</feature>
<keyword evidence="1" id="KW-0805">Transcription regulation</keyword>
<organism evidence="6 7">
    <name type="scientific">Acetobacterium paludosum</name>
    <dbReference type="NCBI Taxonomy" id="52693"/>
    <lineage>
        <taxon>Bacteria</taxon>
        <taxon>Bacillati</taxon>
        <taxon>Bacillota</taxon>
        <taxon>Clostridia</taxon>
        <taxon>Eubacteriales</taxon>
        <taxon>Eubacteriaceae</taxon>
        <taxon>Acetobacterium</taxon>
    </lineage>
</organism>
<dbReference type="RefSeq" id="WP_148565419.1">
    <property type="nucleotide sequence ID" value="NZ_RXYA01000001.1"/>
</dbReference>
<dbReference type="FunFam" id="1.10.10.60:FF:000141">
    <property type="entry name" value="TetR family transcriptional regulator"/>
    <property type="match status" value="1"/>
</dbReference>
<dbReference type="PANTHER" id="PTHR43479:SF21">
    <property type="entry name" value="TRANSCRIPTIONAL REGULATOR, TETR FAMILY"/>
    <property type="match status" value="1"/>
</dbReference>
<dbReference type="PROSITE" id="PS50977">
    <property type="entry name" value="HTH_TETR_2"/>
    <property type="match status" value="1"/>
</dbReference>
<dbReference type="InterPro" id="IPR001647">
    <property type="entry name" value="HTH_TetR"/>
</dbReference>
<dbReference type="InterPro" id="IPR050624">
    <property type="entry name" value="HTH-type_Tx_Regulator"/>
</dbReference>
<dbReference type="EMBL" id="WJBD01000001">
    <property type="protein sequence ID" value="MBC3886783.1"/>
    <property type="molecule type" value="Genomic_DNA"/>
</dbReference>
<protein>
    <submittedName>
        <fullName evidence="6">TetR family transcriptional regulator</fullName>
    </submittedName>
</protein>
<keyword evidence="7" id="KW-1185">Reference proteome</keyword>